<dbReference type="InterPro" id="IPR029044">
    <property type="entry name" value="Nucleotide-diphossugar_trans"/>
</dbReference>
<dbReference type="InterPro" id="IPR001173">
    <property type="entry name" value="Glyco_trans_2-like"/>
</dbReference>
<comment type="caution">
    <text evidence="2">The sequence shown here is derived from an EMBL/GenBank/DDBJ whole genome shotgun (WGS) entry which is preliminary data.</text>
</comment>
<evidence type="ECO:0000259" key="1">
    <source>
        <dbReference type="Pfam" id="PF00535"/>
    </source>
</evidence>
<dbReference type="EMBL" id="BART01024841">
    <property type="protein sequence ID" value="GAG93559.1"/>
    <property type="molecule type" value="Genomic_DNA"/>
</dbReference>
<dbReference type="SUPFAM" id="SSF53448">
    <property type="entry name" value="Nucleotide-diphospho-sugar transferases"/>
    <property type="match status" value="1"/>
</dbReference>
<dbReference type="PANTHER" id="PTHR43179">
    <property type="entry name" value="RHAMNOSYLTRANSFERASE WBBL"/>
    <property type="match status" value="1"/>
</dbReference>
<feature type="domain" description="Glycosyltransferase 2-like" evidence="1">
    <location>
        <begin position="9"/>
        <end position="117"/>
    </location>
</feature>
<evidence type="ECO:0000313" key="2">
    <source>
        <dbReference type="EMBL" id="GAG93559.1"/>
    </source>
</evidence>
<dbReference type="AlphaFoldDB" id="X1BCA8"/>
<name>X1BCA8_9ZZZZ</name>
<dbReference type="Pfam" id="PF00535">
    <property type="entry name" value="Glycos_transf_2"/>
    <property type="match status" value="1"/>
</dbReference>
<protein>
    <recommendedName>
        <fullName evidence="1">Glycosyltransferase 2-like domain-containing protein</fullName>
    </recommendedName>
</protein>
<dbReference type="Gene3D" id="3.90.550.10">
    <property type="entry name" value="Spore Coat Polysaccharide Biosynthesis Protein SpsA, Chain A"/>
    <property type="match status" value="1"/>
</dbReference>
<reference evidence="2" key="1">
    <citation type="journal article" date="2014" name="Front. Microbiol.">
        <title>High frequency of phylogenetically diverse reductive dehalogenase-homologous genes in deep subseafloor sedimentary metagenomes.</title>
        <authorList>
            <person name="Kawai M."/>
            <person name="Futagami T."/>
            <person name="Toyoda A."/>
            <person name="Takaki Y."/>
            <person name="Nishi S."/>
            <person name="Hori S."/>
            <person name="Arai W."/>
            <person name="Tsubouchi T."/>
            <person name="Morono Y."/>
            <person name="Uchiyama I."/>
            <person name="Ito T."/>
            <person name="Fujiyama A."/>
            <person name="Inagaki F."/>
            <person name="Takami H."/>
        </authorList>
    </citation>
    <scope>NUCLEOTIDE SEQUENCE</scope>
    <source>
        <strain evidence="2">Expedition CK06-06</strain>
    </source>
</reference>
<accession>X1BCA8</accession>
<dbReference type="PANTHER" id="PTHR43179:SF10">
    <property type="entry name" value="GLYCOSYL TRANSFERASE"/>
    <property type="match status" value="1"/>
</dbReference>
<organism evidence="2">
    <name type="scientific">marine sediment metagenome</name>
    <dbReference type="NCBI Taxonomy" id="412755"/>
    <lineage>
        <taxon>unclassified sequences</taxon>
        <taxon>metagenomes</taxon>
        <taxon>ecological metagenomes</taxon>
    </lineage>
</organism>
<sequence>MKYDISSSIVTYKNNRTMLQNVVLSFLNTDLNVKLYIVDNSPTDEIQELCKDKRIKYIFNNTNVGFGAGHNIAIKKSLNLSKYHLVLNPDLYFKKGVLEEIYGFMQLNDDIGCNIMQGQPQIGFQLS</sequence>
<proteinExistence type="predicted"/>
<gene>
    <name evidence="2" type="ORF">S01H4_44741</name>
</gene>